<dbReference type="EMBL" id="DF968182">
    <property type="protein sequence ID" value="GAP42340.1"/>
    <property type="molecule type" value="Genomic_DNA"/>
</dbReference>
<name>A0A0S7BYG3_9BACT</name>
<keyword evidence="2" id="KW-1185">Reference proteome</keyword>
<accession>A0A0S7BYG3</accession>
<sequence>MREVVILIPDTEPEQNVEIEVRINGRKKTLQYRVELVNWEGTAPSAQERFTVLKHRIDAYDKDWELVEIGAPDRENIPLVFRKKKAVQD</sequence>
<proteinExistence type="predicted"/>
<evidence type="ECO:0000313" key="1">
    <source>
        <dbReference type="EMBL" id="GAP42340.1"/>
    </source>
</evidence>
<protein>
    <submittedName>
        <fullName evidence="1">Uncharacterized protein</fullName>
    </submittedName>
</protein>
<reference evidence="1" key="1">
    <citation type="journal article" date="2015" name="Genome Announc.">
        <title>Draft Genome Sequence of Bacteroidales Strain TBC1, a Novel Isolate from a Methanogenic Wastewater Treatment System.</title>
        <authorList>
            <person name="Tourlousse D.M."/>
            <person name="Matsuura N."/>
            <person name="Sun L."/>
            <person name="Toyonaga M."/>
            <person name="Kuroda K."/>
            <person name="Ohashi A."/>
            <person name="Cruz R."/>
            <person name="Yamaguchi T."/>
            <person name="Sekiguchi Y."/>
        </authorList>
    </citation>
    <scope>NUCLEOTIDE SEQUENCE [LARGE SCALE GENOMIC DNA]</scope>
    <source>
        <strain evidence="1">TBC1</strain>
    </source>
</reference>
<evidence type="ECO:0000313" key="2">
    <source>
        <dbReference type="Proteomes" id="UP000053091"/>
    </source>
</evidence>
<dbReference type="Proteomes" id="UP000053091">
    <property type="component" value="Unassembled WGS sequence"/>
</dbReference>
<dbReference type="OrthoDB" id="961886at2"/>
<gene>
    <name evidence="1" type="ORF">TBC1_11469</name>
</gene>
<dbReference type="AlphaFoldDB" id="A0A0S7BYG3"/>
<organism evidence="1">
    <name type="scientific">Lentimicrobium saccharophilum</name>
    <dbReference type="NCBI Taxonomy" id="1678841"/>
    <lineage>
        <taxon>Bacteria</taxon>
        <taxon>Pseudomonadati</taxon>
        <taxon>Bacteroidota</taxon>
        <taxon>Bacteroidia</taxon>
        <taxon>Bacteroidales</taxon>
        <taxon>Lentimicrobiaceae</taxon>
        <taxon>Lentimicrobium</taxon>
    </lineage>
</organism>
<dbReference type="RefSeq" id="WP_062037912.1">
    <property type="nucleotide sequence ID" value="NZ_DF968182.1"/>
</dbReference>